<dbReference type="Proteomes" id="UP000500767">
    <property type="component" value="Chromosome"/>
</dbReference>
<name>A0A6M8HVK6_9PROT</name>
<gene>
    <name evidence="2" type="ORF">HN018_02640</name>
</gene>
<sequence length="215" mass="23597">MQDTAIVSLSLDYAGFARPVATDPFPHIVIPRFVPPASLQAVLASLPDIPGGGSYPPSALRLRGAAAELIRELEGPMLRQAIATRFDLDLDDSLTMLTMRGRTREKDGQIHTDSTAKLVTILLYLNPATADWAKQDGCLRLLRGPDDLEDYAVEVPPVDGTLLAFPNGPTTYHGHRTFVGRRYAIQLNYMASGAKARHELRRHKLSALVKRFTPA</sequence>
<dbReference type="AlphaFoldDB" id="A0A6M8HVK6"/>
<dbReference type="Gene3D" id="2.60.120.620">
    <property type="entry name" value="q2cbj1_9rhob like domain"/>
    <property type="match status" value="1"/>
</dbReference>
<reference evidence="2 3" key="1">
    <citation type="journal article" date="2014" name="World J. Microbiol. Biotechnol.">
        <title>Biodiversity and physiological characteristics of Antarctic and Arctic lichens-associated bacteria.</title>
        <authorList>
            <person name="Lee Y.M."/>
            <person name="Kim E.H."/>
            <person name="Lee H.K."/>
            <person name="Hong S.G."/>
        </authorList>
    </citation>
    <scope>NUCLEOTIDE SEQUENCE [LARGE SCALE GENOMIC DNA]</scope>
    <source>
        <strain evidence="2 3">PAMC 26569</strain>
    </source>
</reference>
<protein>
    <submittedName>
        <fullName evidence="2">2OG-Fe(II) oxygenase</fullName>
    </submittedName>
</protein>
<dbReference type="InterPro" id="IPR044862">
    <property type="entry name" value="Pro_4_hyd_alph_FE2OG_OXY"/>
</dbReference>
<organism evidence="2 3">
    <name type="scientific">Lichenicola cladoniae</name>
    <dbReference type="NCBI Taxonomy" id="1484109"/>
    <lineage>
        <taxon>Bacteria</taxon>
        <taxon>Pseudomonadati</taxon>
        <taxon>Pseudomonadota</taxon>
        <taxon>Alphaproteobacteria</taxon>
        <taxon>Acetobacterales</taxon>
        <taxon>Acetobacteraceae</taxon>
        <taxon>Lichenicola</taxon>
    </lineage>
</organism>
<dbReference type="EMBL" id="CP053708">
    <property type="protein sequence ID" value="QKE92388.1"/>
    <property type="molecule type" value="Genomic_DNA"/>
</dbReference>
<dbReference type="Pfam" id="PF13640">
    <property type="entry name" value="2OG-FeII_Oxy_3"/>
    <property type="match status" value="1"/>
</dbReference>
<proteinExistence type="predicted"/>
<evidence type="ECO:0000259" key="1">
    <source>
        <dbReference type="Pfam" id="PF13640"/>
    </source>
</evidence>
<dbReference type="KEGG" id="lck:HN018_02640"/>
<keyword evidence="3" id="KW-1185">Reference proteome</keyword>
<evidence type="ECO:0000313" key="3">
    <source>
        <dbReference type="Proteomes" id="UP000500767"/>
    </source>
</evidence>
<evidence type="ECO:0000313" key="2">
    <source>
        <dbReference type="EMBL" id="QKE92388.1"/>
    </source>
</evidence>
<accession>A0A6M8HVK6</accession>
<feature type="domain" description="Prolyl 4-hydroxylase alpha subunit Fe(2+) 2OG dioxygenase" evidence="1">
    <location>
        <begin position="109"/>
        <end position="189"/>
    </location>
</feature>